<sequence length="198" mass="20909">MSAQQDRNTIADGTAGVIHAPPAVAPNPAGPKEILAARARALAAAPEAETAGERIEVIEFELSGERYAVRAALVTEIFPLTDFTPLFCAPAFVLGITNLRGKIVSIVDLRRFFELPSVGLSNLNRVILASDGVMEVGILADAIAGIVSLPVAELQAPPAALTGVREEFLTGVTGDRLALLDLGRILADRRIVVHEEVE</sequence>
<dbReference type="AlphaFoldDB" id="A0A8J7J7M2"/>
<feature type="domain" description="CheW-like" evidence="1">
    <location>
        <begin position="54"/>
        <end position="198"/>
    </location>
</feature>
<protein>
    <submittedName>
        <fullName evidence="2">Chemotaxis protein CheW</fullName>
    </submittedName>
</protein>
<dbReference type="RefSeq" id="WP_199384192.1">
    <property type="nucleotide sequence ID" value="NZ_JAEMHM010000008.1"/>
</dbReference>
<organism evidence="2 3">
    <name type="scientific">Geomesophilobacter sediminis</name>
    <dbReference type="NCBI Taxonomy" id="2798584"/>
    <lineage>
        <taxon>Bacteria</taxon>
        <taxon>Pseudomonadati</taxon>
        <taxon>Thermodesulfobacteriota</taxon>
        <taxon>Desulfuromonadia</taxon>
        <taxon>Geobacterales</taxon>
        <taxon>Geobacteraceae</taxon>
        <taxon>Geomesophilobacter</taxon>
    </lineage>
</organism>
<dbReference type="InterPro" id="IPR002545">
    <property type="entry name" value="CheW-lke_dom"/>
</dbReference>
<dbReference type="InterPro" id="IPR039315">
    <property type="entry name" value="CheW"/>
</dbReference>
<dbReference type="Gene3D" id="2.40.50.180">
    <property type="entry name" value="CheA-289, Domain 4"/>
    <property type="match status" value="1"/>
</dbReference>
<comment type="caution">
    <text evidence="2">The sequence shown here is derived from an EMBL/GenBank/DDBJ whole genome shotgun (WGS) entry which is preliminary data.</text>
</comment>
<dbReference type="PANTHER" id="PTHR22617">
    <property type="entry name" value="CHEMOTAXIS SENSOR HISTIDINE KINASE-RELATED"/>
    <property type="match status" value="1"/>
</dbReference>
<reference evidence="2" key="1">
    <citation type="submission" date="2020-12" db="EMBL/GenBank/DDBJ databases">
        <title>Geomonas sp. Red875, isolated from river sediment.</title>
        <authorList>
            <person name="Xu Z."/>
            <person name="Zhang Z."/>
            <person name="Masuda Y."/>
            <person name="Itoh H."/>
            <person name="Senoo K."/>
        </authorList>
    </citation>
    <scope>NUCLEOTIDE SEQUENCE</scope>
    <source>
        <strain evidence="2">Red875</strain>
    </source>
</reference>
<dbReference type="GO" id="GO:0005829">
    <property type="term" value="C:cytosol"/>
    <property type="evidence" value="ECO:0007669"/>
    <property type="project" value="TreeGrafter"/>
</dbReference>
<dbReference type="Proteomes" id="UP000636888">
    <property type="component" value="Unassembled WGS sequence"/>
</dbReference>
<dbReference type="Gene3D" id="2.30.30.40">
    <property type="entry name" value="SH3 Domains"/>
    <property type="match status" value="1"/>
</dbReference>
<proteinExistence type="predicted"/>
<dbReference type="GO" id="GO:0006935">
    <property type="term" value="P:chemotaxis"/>
    <property type="evidence" value="ECO:0007669"/>
    <property type="project" value="InterPro"/>
</dbReference>
<dbReference type="PANTHER" id="PTHR22617:SF43">
    <property type="entry name" value="PROTEIN PILI"/>
    <property type="match status" value="1"/>
</dbReference>
<dbReference type="GO" id="GO:0007165">
    <property type="term" value="P:signal transduction"/>
    <property type="evidence" value="ECO:0007669"/>
    <property type="project" value="InterPro"/>
</dbReference>
<dbReference type="SUPFAM" id="SSF50341">
    <property type="entry name" value="CheW-like"/>
    <property type="match status" value="1"/>
</dbReference>
<name>A0A8J7J7M2_9BACT</name>
<evidence type="ECO:0000313" key="3">
    <source>
        <dbReference type="Proteomes" id="UP000636888"/>
    </source>
</evidence>
<accession>A0A8J7J7M2</accession>
<dbReference type="EMBL" id="JAEMHM010000008">
    <property type="protein sequence ID" value="MBJ6725306.1"/>
    <property type="molecule type" value="Genomic_DNA"/>
</dbReference>
<evidence type="ECO:0000259" key="1">
    <source>
        <dbReference type="PROSITE" id="PS50851"/>
    </source>
</evidence>
<evidence type="ECO:0000313" key="2">
    <source>
        <dbReference type="EMBL" id="MBJ6725306.1"/>
    </source>
</evidence>
<keyword evidence="3" id="KW-1185">Reference proteome</keyword>
<gene>
    <name evidence="2" type="ORF">JFN93_11345</name>
</gene>
<dbReference type="Pfam" id="PF01584">
    <property type="entry name" value="CheW"/>
    <property type="match status" value="1"/>
</dbReference>
<dbReference type="SMART" id="SM00260">
    <property type="entry name" value="CheW"/>
    <property type="match status" value="1"/>
</dbReference>
<dbReference type="InterPro" id="IPR036061">
    <property type="entry name" value="CheW-like_dom_sf"/>
</dbReference>
<dbReference type="PROSITE" id="PS50851">
    <property type="entry name" value="CHEW"/>
    <property type="match status" value="1"/>
</dbReference>